<comment type="caution">
    <text evidence="1">The sequence shown here is derived from an EMBL/GenBank/DDBJ whole genome shotgun (WGS) entry which is preliminary data.</text>
</comment>
<dbReference type="RefSeq" id="WP_058519370.1">
    <property type="nucleotide sequence ID" value="NZ_CAAAIP010000005.1"/>
</dbReference>
<protein>
    <recommendedName>
        <fullName evidence="3">Phosphonate metabolism protein</fullName>
    </recommendedName>
</protein>
<gene>
    <name evidence="1" type="ORF">Ltuc_0050</name>
</gene>
<evidence type="ECO:0008006" key="3">
    <source>
        <dbReference type="Google" id="ProtNLM"/>
    </source>
</evidence>
<dbReference type="PATRIC" id="fig|40335.7.peg.50"/>
<dbReference type="STRING" id="40335.Ltuc_0050"/>
<keyword evidence="2" id="KW-1185">Reference proteome</keyword>
<dbReference type="InterPro" id="IPR009097">
    <property type="entry name" value="Cyclic_Pdiesterase"/>
</dbReference>
<dbReference type="AlphaFoldDB" id="A0A0W0ZSM8"/>
<evidence type="ECO:0000313" key="1">
    <source>
        <dbReference type="EMBL" id="KTD72203.1"/>
    </source>
</evidence>
<dbReference type="SUPFAM" id="SSF55144">
    <property type="entry name" value="LigT-like"/>
    <property type="match status" value="1"/>
</dbReference>
<reference evidence="1 2" key="1">
    <citation type="submission" date="2015-11" db="EMBL/GenBank/DDBJ databases">
        <title>Genomic analysis of 38 Legionella species identifies large and diverse effector repertoires.</title>
        <authorList>
            <person name="Burstein D."/>
            <person name="Amaro F."/>
            <person name="Zusman T."/>
            <person name="Lifshitz Z."/>
            <person name="Cohen O."/>
            <person name="Gilbert J.A."/>
            <person name="Pupko T."/>
            <person name="Shuman H.A."/>
            <person name="Segal G."/>
        </authorList>
    </citation>
    <scope>NUCLEOTIDE SEQUENCE [LARGE SCALE GENOMIC DNA]</scope>
    <source>
        <strain evidence="1 2">ATCC 49180</strain>
    </source>
</reference>
<dbReference type="Proteomes" id="UP000054693">
    <property type="component" value="Unassembled WGS sequence"/>
</dbReference>
<name>A0A0W0ZSM8_9GAMM</name>
<dbReference type="EMBL" id="LNZA01000001">
    <property type="protein sequence ID" value="KTD72203.1"/>
    <property type="molecule type" value="Genomic_DNA"/>
</dbReference>
<proteinExistence type="predicted"/>
<organism evidence="1 2">
    <name type="scientific">Legionella tucsonensis</name>
    <dbReference type="NCBI Taxonomy" id="40335"/>
    <lineage>
        <taxon>Bacteria</taxon>
        <taxon>Pseudomonadati</taxon>
        <taxon>Pseudomonadota</taxon>
        <taxon>Gammaproteobacteria</taxon>
        <taxon>Legionellales</taxon>
        <taxon>Legionellaceae</taxon>
        <taxon>Legionella</taxon>
    </lineage>
</organism>
<sequence>MGCFVANSTAANSLSINVYLKLKPENHIKTLIKEFNQYLAEQGIFTTYQITPYMNHLPLHITLYLTNYNSQQIPTIIRKTRELAKQQKPILLSTSKFIPNRNGYLMLTVTHNKKICGLSKKALNKLAYLRDPNTIIPTWAAHDPERQALFHQYGSPTVLNYFNPHFSIFSAEHLKARQNIFLYEQLQKLIYQFTQAHPTQIHDTAYEIGVGVADAQGQIIKELAAFPMK</sequence>
<dbReference type="Gene3D" id="3.90.1140.10">
    <property type="entry name" value="Cyclic phosphodiesterase"/>
    <property type="match status" value="1"/>
</dbReference>
<dbReference type="OrthoDB" id="79662at2"/>
<accession>A0A0W0ZSM8</accession>
<evidence type="ECO:0000313" key="2">
    <source>
        <dbReference type="Proteomes" id="UP000054693"/>
    </source>
</evidence>